<feature type="region of interest" description="Disordered" evidence="1">
    <location>
        <begin position="1"/>
        <end position="56"/>
    </location>
</feature>
<reference evidence="2 3" key="1">
    <citation type="submission" date="2017-10" db="EMBL/GenBank/DDBJ databases">
        <title>A novel species of cold-tolerant Malassezia isolated from bats.</title>
        <authorList>
            <person name="Lorch J.M."/>
            <person name="Palmer J.M."/>
            <person name="Vanderwolf K.J."/>
            <person name="Schmidt K.Z."/>
            <person name="Verant M.L."/>
            <person name="Weller T.J."/>
            <person name="Blehert D.S."/>
        </authorList>
    </citation>
    <scope>NUCLEOTIDE SEQUENCE [LARGE SCALE GENOMIC DNA]</scope>
    <source>
        <strain evidence="2 3">NWHC:44797-103</strain>
    </source>
</reference>
<name>A0A2N1J9S7_9BASI</name>
<feature type="compositionally biased region" description="Acidic residues" evidence="1">
    <location>
        <begin position="578"/>
        <end position="588"/>
    </location>
</feature>
<dbReference type="EMBL" id="KZ454992">
    <property type="protein sequence ID" value="PKI83295.1"/>
    <property type="molecule type" value="Genomic_DNA"/>
</dbReference>
<dbReference type="Proteomes" id="UP000232875">
    <property type="component" value="Unassembled WGS sequence"/>
</dbReference>
<proteinExistence type="predicted"/>
<feature type="compositionally biased region" description="Basic and acidic residues" evidence="1">
    <location>
        <begin position="1"/>
        <end position="16"/>
    </location>
</feature>
<feature type="region of interest" description="Disordered" evidence="1">
    <location>
        <begin position="310"/>
        <end position="337"/>
    </location>
</feature>
<feature type="compositionally biased region" description="Low complexity" evidence="1">
    <location>
        <begin position="559"/>
        <end position="570"/>
    </location>
</feature>
<feature type="compositionally biased region" description="Basic and acidic residues" evidence="1">
    <location>
        <begin position="316"/>
        <end position="325"/>
    </location>
</feature>
<keyword evidence="3" id="KW-1185">Reference proteome</keyword>
<dbReference type="OrthoDB" id="3364532at2759"/>
<evidence type="ECO:0000313" key="3">
    <source>
        <dbReference type="Proteomes" id="UP000232875"/>
    </source>
</evidence>
<organism evidence="2 3">
    <name type="scientific">Malassezia vespertilionis</name>
    <dbReference type="NCBI Taxonomy" id="2020962"/>
    <lineage>
        <taxon>Eukaryota</taxon>
        <taxon>Fungi</taxon>
        <taxon>Dikarya</taxon>
        <taxon>Basidiomycota</taxon>
        <taxon>Ustilaginomycotina</taxon>
        <taxon>Malasseziomycetes</taxon>
        <taxon>Malasseziales</taxon>
        <taxon>Malasseziaceae</taxon>
        <taxon>Malassezia</taxon>
    </lineage>
</organism>
<evidence type="ECO:0000313" key="2">
    <source>
        <dbReference type="EMBL" id="PKI83295.1"/>
    </source>
</evidence>
<evidence type="ECO:0008006" key="4">
    <source>
        <dbReference type="Google" id="ProtNLM"/>
    </source>
</evidence>
<gene>
    <name evidence="2" type="ORF">MVES_002790</name>
</gene>
<evidence type="ECO:0000256" key="1">
    <source>
        <dbReference type="SAM" id="MobiDB-lite"/>
    </source>
</evidence>
<accession>A0A2N1J9S7</accession>
<sequence length="588" mass="61010">MKRIAERQIQREDGSDPHAVAAEGADNVGTQRQERPMRGLPKRKSATVQSPSVEAPKPNPFAGIFAGASSSPFTGVQLNSNALSVGTTSFAGAKPNASTSVSNSHSASSRDLVSADAVLVPSQDTLVEFYTALRGLNWSLIKEFVHLLNKSSDCADYTPLLESICTQYKHHHEEVSRRWLPQKHLAVPPPEPEPEPDAVSATVPVKSAVSTDEAKHTGREYTTGTFSSHQPESTSLGADCATPKSPSSQLPQVIADAPLGGGFSSRPFNARTTGSISEAQVERNLYTETKPQPPQFSAISFDAAAKNASPFSSAKDMSKDAERASLQKNTPKTPAFPVSGGFSFAAPKADKQVEATPPAASHKTDPGIAQADFKDVEAAPKPAAPTFFVPSGGFAFAGTKLSDAAKTTNATDAAPTGPVFDIPKGGFAFAGHKVSAPADAKKECAPDVPGASTATDAFSAPALSFGQRDAAPAESSQKTPEKNTPVVGTTKPITFGSATQPSMSNSSFSFGSAGTSPSSTQTSPHRFSFGTKPVAAPNDDTPTTFTKAAIGPSFANTTGVSSGGKFSFGSAPISFGAPDEEETEQDST</sequence>
<dbReference type="STRING" id="2020962.A0A2N1J9S7"/>
<feature type="compositionally biased region" description="Polar residues" evidence="1">
    <location>
        <begin position="220"/>
        <end position="236"/>
    </location>
</feature>
<feature type="compositionally biased region" description="Low complexity" evidence="1">
    <location>
        <begin position="501"/>
        <end position="520"/>
    </location>
</feature>
<protein>
    <recommendedName>
        <fullName evidence="4">Nuclear pore complex NUP2/50/61 domain-containing protein</fullName>
    </recommendedName>
</protein>
<feature type="region of interest" description="Disordered" evidence="1">
    <location>
        <begin position="186"/>
        <end position="251"/>
    </location>
</feature>
<feature type="region of interest" description="Disordered" evidence="1">
    <location>
        <begin position="466"/>
        <end position="588"/>
    </location>
</feature>
<dbReference type="AlphaFoldDB" id="A0A2N1J9S7"/>